<dbReference type="AlphaFoldDB" id="A0A376FDW2"/>
<dbReference type="PANTHER" id="PTHR42959">
    <property type="entry name" value="CARBAMOYLTRANSFERASE"/>
    <property type="match status" value="1"/>
</dbReference>
<dbReference type="Gene3D" id="3.90.870.30">
    <property type="match status" value="1"/>
</dbReference>
<dbReference type="EMBL" id="UFYI01000007">
    <property type="protein sequence ID" value="STD21943.1"/>
    <property type="molecule type" value="Genomic_DNA"/>
</dbReference>
<name>A0A376FDW2_ENTAS</name>
<feature type="domain" description="Zinc finger HypF-type" evidence="2">
    <location>
        <begin position="11"/>
        <end position="44"/>
    </location>
</feature>
<dbReference type="PANTHER" id="PTHR42959:SF1">
    <property type="entry name" value="CARBAMOYLTRANSFERASE HYPF"/>
    <property type="match status" value="1"/>
</dbReference>
<protein>
    <submittedName>
        <fullName evidence="3">[NiFe] hydrogenase maturation protein HypF</fullName>
        <ecNumber evidence="3">2.1.3.-</ecNumber>
    </submittedName>
</protein>
<keyword evidence="3" id="KW-0808">Transferase</keyword>
<dbReference type="Proteomes" id="UP000255163">
    <property type="component" value="Unassembled WGS sequence"/>
</dbReference>
<dbReference type="GO" id="GO:0051604">
    <property type="term" value="P:protein maturation"/>
    <property type="evidence" value="ECO:0007669"/>
    <property type="project" value="TreeGrafter"/>
</dbReference>
<dbReference type="EC" id="2.1.3.-" evidence="3"/>
<organism evidence="3 4">
    <name type="scientific">Enterobacter asburiae</name>
    <dbReference type="NCBI Taxonomy" id="61645"/>
    <lineage>
        <taxon>Bacteria</taxon>
        <taxon>Pseudomonadati</taxon>
        <taxon>Pseudomonadota</taxon>
        <taxon>Gammaproteobacteria</taxon>
        <taxon>Enterobacterales</taxon>
        <taxon>Enterobacteriaceae</taxon>
        <taxon>Enterobacter</taxon>
        <taxon>Enterobacter cloacae complex</taxon>
    </lineage>
</organism>
<sequence>MDTQIVPDAATCPACLAEMRDPAERRYRYPFINCTHCGPRFTIIRAMPYDRPATSMAAFPSACLVRRNTVTQPIDVFTPSPQPALTAGQRWNGARASTPLPVRLR</sequence>
<dbReference type="Pfam" id="PF07503">
    <property type="entry name" value="zf-HYPF"/>
    <property type="match status" value="1"/>
</dbReference>
<feature type="region of interest" description="Disordered" evidence="1">
    <location>
        <begin position="75"/>
        <end position="105"/>
    </location>
</feature>
<reference evidence="3 4" key="1">
    <citation type="submission" date="2018-06" db="EMBL/GenBank/DDBJ databases">
        <authorList>
            <consortium name="Pathogen Informatics"/>
            <person name="Doyle S."/>
        </authorList>
    </citation>
    <scope>NUCLEOTIDE SEQUENCE [LARGE SCALE GENOMIC DNA]</scope>
    <source>
        <strain evidence="3 4">NCTC12123</strain>
    </source>
</reference>
<evidence type="ECO:0000313" key="3">
    <source>
        <dbReference type="EMBL" id="STD21943.1"/>
    </source>
</evidence>
<dbReference type="InterPro" id="IPR011125">
    <property type="entry name" value="Znf_HypF"/>
</dbReference>
<dbReference type="InterPro" id="IPR051060">
    <property type="entry name" value="Carbamoyltrans_HypF-like"/>
</dbReference>
<dbReference type="GO" id="GO:0016743">
    <property type="term" value="F:carboxyl- or carbamoyltransferase activity"/>
    <property type="evidence" value="ECO:0007669"/>
    <property type="project" value="TreeGrafter"/>
</dbReference>
<proteinExistence type="predicted"/>
<evidence type="ECO:0000259" key="2">
    <source>
        <dbReference type="Pfam" id="PF07503"/>
    </source>
</evidence>
<accession>A0A376FDW2</accession>
<evidence type="ECO:0000313" key="4">
    <source>
        <dbReference type="Proteomes" id="UP000255163"/>
    </source>
</evidence>
<evidence type="ECO:0000256" key="1">
    <source>
        <dbReference type="SAM" id="MobiDB-lite"/>
    </source>
</evidence>
<gene>
    <name evidence="3" type="primary">hypF_3</name>
    <name evidence="3" type="ORF">NCTC12123_03024</name>
</gene>
<dbReference type="GO" id="GO:0008270">
    <property type="term" value="F:zinc ion binding"/>
    <property type="evidence" value="ECO:0007669"/>
    <property type="project" value="InterPro"/>
</dbReference>